<keyword evidence="6" id="KW-0004">4Fe-4S</keyword>
<evidence type="ECO:0000256" key="8">
    <source>
        <dbReference type="ARBA" id="ARBA00022763"/>
    </source>
</evidence>
<evidence type="ECO:0000256" key="7">
    <source>
        <dbReference type="ARBA" id="ARBA00022723"/>
    </source>
</evidence>
<proteinExistence type="inferred from homology"/>
<evidence type="ECO:0000256" key="1">
    <source>
        <dbReference type="ARBA" id="ARBA00000843"/>
    </source>
</evidence>
<evidence type="ECO:0000259" key="15">
    <source>
        <dbReference type="SMART" id="SM00478"/>
    </source>
</evidence>
<dbReference type="InterPro" id="IPR015797">
    <property type="entry name" value="NUDIX_hydrolase-like_dom_sf"/>
</dbReference>
<keyword evidence="13 14" id="KW-0326">Glycosidase</keyword>
<dbReference type="SMART" id="SM00478">
    <property type="entry name" value="ENDO3c"/>
    <property type="match status" value="1"/>
</dbReference>
<keyword evidence="17" id="KW-1185">Reference proteome</keyword>
<comment type="function">
    <text evidence="2">Adenine glycosylase active on G-A mispairs. MutY also corrects error-prone DNA synthesis past GO lesions which are due to the oxidatively damaged form of guanine: 7,8-dihydro-8-oxoguanine (8-oxo-dGTP).</text>
</comment>
<dbReference type="Gene3D" id="1.10.340.30">
    <property type="entry name" value="Hypothetical protein, domain 2"/>
    <property type="match status" value="1"/>
</dbReference>
<evidence type="ECO:0000256" key="11">
    <source>
        <dbReference type="ARBA" id="ARBA00023014"/>
    </source>
</evidence>
<dbReference type="SUPFAM" id="SSF55811">
    <property type="entry name" value="Nudix"/>
    <property type="match status" value="1"/>
</dbReference>
<accession>A0A4R5V2Z5</accession>
<dbReference type="EMBL" id="SMUV01000067">
    <property type="protein sequence ID" value="TDK46202.1"/>
    <property type="molecule type" value="Genomic_DNA"/>
</dbReference>
<dbReference type="Pfam" id="PF00730">
    <property type="entry name" value="HhH-GPD"/>
    <property type="match status" value="1"/>
</dbReference>
<dbReference type="OrthoDB" id="9802365at2"/>
<gene>
    <name evidence="16" type="ORF">E1832_12490</name>
</gene>
<dbReference type="GO" id="GO:0032357">
    <property type="term" value="F:oxidized purine DNA binding"/>
    <property type="evidence" value="ECO:0007669"/>
    <property type="project" value="TreeGrafter"/>
</dbReference>
<dbReference type="InterPro" id="IPR000445">
    <property type="entry name" value="HhH_motif"/>
</dbReference>
<evidence type="ECO:0000313" key="16">
    <source>
        <dbReference type="EMBL" id="TDK46202.1"/>
    </source>
</evidence>
<protein>
    <recommendedName>
        <fullName evidence="5 14">Adenine DNA glycosylase</fullName>
        <ecNumber evidence="4 14">3.2.2.31</ecNumber>
    </recommendedName>
</protein>
<evidence type="ECO:0000256" key="9">
    <source>
        <dbReference type="ARBA" id="ARBA00022801"/>
    </source>
</evidence>
<evidence type="ECO:0000256" key="6">
    <source>
        <dbReference type="ARBA" id="ARBA00022485"/>
    </source>
</evidence>
<evidence type="ECO:0000256" key="14">
    <source>
        <dbReference type="RuleBase" id="RU365096"/>
    </source>
</evidence>
<evidence type="ECO:0000313" key="17">
    <source>
        <dbReference type="Proteomes" id="UP000295301"/>
    </source>
</evidence>
<dbReference type="Pfam" id="PF14815">
    <property type="entry name" value="NUDIX_4"/>
    <property type="match status" value="1"/>
</dbReference>
<sequence>MRDSDFESGFDPEPIAGDLLAWYDAHARDLPWRVSPAARAAGVRPDPYRVWLSEVMLQQTTVAAVRDYFHRFTMLWPDVGALAAAGDGAVMGEWAGLGYYARARNLLKCARFVTGELNGRFPDSHDALLRLPGVGPYTAAAIAAIAFDRPETVMDGNVERVMARLHDIETPLPTAKPELKARAAGHTPAERPGDYAQAVMDLGATICTPKSPACGICPLRDRCRSRAAGTAPGLPKKTPKKPKPTRRGIVYLARRGDGALLLERRPDKGLLGGMLGWPGSDWGEAPQDRPPFEADWTTLPGEVRHTFTHFHLILTVKTAPLPDAAAPTAGEVLSRDAFRPSDLPTVMRKAYDLWRGGAA</sequence>
<dbReference type="Proteomes" id="UP000295301">
    <property type="component" value="Unassembled WGS sequence"/>
</dbReference>
<dbReference type="CDD" id="cd00056">
    <property type="entry name" value="ENDO3c"/>
    <property type="match status" value="1"/>
</dbReference>
<dbReference type="EC" id="3.2.2.31" evidence="4 14"/>
<dbReference type="InterPro" id="IPR011257">
    <property type="entry name" value="DNA_glycosylase"/>
</dbReference>
<evidence type="ECO:0000256" key="5">
    <source>
        <dbReference type="ARBA" id="ARBA00022023"/>
    </source>
</evidence>
<name>A0A4R5V2Z5_9RHOB</name>
<evidence type="ECO:0000256" key="2">
    <source>
        <dbReference type="ARBA" id="ARBA00002933"/>
    </source>
</evidence>
<comment type="cofactor">
    <cofactor evidence="14">
        <name>[4Fe-4S] cluster</name>
        <dbReference type="ChEBI" id="CHEBI:49883"/>
    </cofactor>
    <text evidence="14">Binds 1 [4Fe-4S] cluster.</text>
</comment>
<keyword evidence="12" id="KW-0234">DNA repair</keyword>
<dbReference type="Pfam" id="PF10576">
    <property type="entry name" value="EndIII_4Fe-2S"/>
    <property type="match status" value="1"/>
</dbReference>
<dbReference type="GO" id="GO:0000701">
    <property type="term" value="F:purine-specific mismatch base pair DNA N-glycosylase activity"/>
    <property type="evidence" value="ECO:0007669"/>
    <property type="project" value="UniProtKB-EC"/>
</dbReference>
<dbReference type="RefSeq" id="WP_133360101.1">
    <property type="nucleotide sequence ID" value="NZ_SMUV01000067.1"/>
</dbReference>
<dbReference type="SUPFAM" id="SSF48150">
    <property type="entry name" value="DNA-glycosylase"/>
    <property type="match status" value="1"/>
</dbReference>
<dbReference type="InterPro" id="IPR003265">
    <property type="entry name" value="HhH-GPD_domain"/>
</dbReference>
<keyword evidence="10 14" id="KW-0408">Iron</keyword>
<dbReference type="AlphaFoldDB" id="A0A4R5V2Z5"/>
<dbReference type="InterPro" id="IPR004036">
    <property type="entry name" value="Endonuclease-III-like_CS2"/>
</dbReference>
<dbReference type="InterPro" id="IPR023170">
    <property type="entry name" value="HhH_base_excis_C"/>
</dbReference>
<dbReference type="InterPro" id="IPR044298">
    <property type="entry name" value="MIG/MutY"/>
</dbReference>
<keyword evidence="8 14" id="KW-0227">DNA damage</keyword>
<dbReference type="Gene3D" id="3.90.79.10">
    <property type="entry name" value="Nucleoside Triphosphate Pyrophosphohydrolase"/>
    <property type="match status" value="1"/>
</dbReference>
<evidence type="ECO:0000256" key="10">
    <source>
        <dbReference type="ARBA" id="ARBA00023004"/>
    </source>
</evidence>
<keyword evidence="9" id="KW-0378">Hydrolase</keyword>
<evidence type="ECO:0000256" key="4">
    <source>
        <dbReference type="ARBA" id="ARBA00012045"/>
    </source>
</evidence>
<dbReference type="GO" id="GO:0046872">
    <property type="term" value="F:metal ion binding"/>
    <property type="evidence" value="ECO:0007669"/>
    <property type="project" value="UniProtKB-UniRule"/>
</dbReference>
<dbReference type="InterPro" id="IPR004035">
    <property type="entry name" value="Endouclease-III_FeS-bd_BS"/>
</dbReference>
<comment type="caution">
    <text evidence="16">The sequence shown here is derived from an EMBL/GenBank/DDBJ whole genome shotgun (WGS) entry which is preliminary data.</text>
</comment>
<dbReference type="PROSITE" id="PS00764">
    <property type="entry name" value="ENDONUCLEASE_III_1"/>
    <property type="match status" value="1"/>
</dbReference>
<dbReference type="GO" id="GO:0006284">
    <property type="term" value="P:base-excision repair"/>
    <property type="evidence" value="ECO:0007669"/>
    <property type="project" value="UniProtKB-UniRule"/>
</dbReference>
<dbReference type="PROSITE" id="PS01155">
    <property type="entry name" value="ENDONUCLEASE_III_2"/>
    <property type="match status" value="1"/>
</dbReference>
<evidence type="ECO:0000256" key="12">
    <source>
        <dbReference type="ARBA" id="ARBA00023204"/>
    </source>
</evidence>
<dbReference type="Gene3D" id="1.10.1670.10">
    <property type="entry name" value="Helix-hairpin-Helix base-excision DNA repair enzymes (C-terminal)"/>
    <property type="match status" value="1"/>
</dbReference>
<dbReference type="PANTHER" id="PTHR42944:SF1">
    <property type="entry name" value="ADENINE DNA GLYCOSYLASE"/>
    <property type="match status" value="1"/>
</dbReference>
<reference evidence="16 17" key="1">
    <citation type="submission" date="2019-03" db="EMBL/GenBank/DDBJ databases">
        <title>Ruegeria lutea sp. nov., a novel strain, isolated from marine sediment, the Masan Bay, South Korea.</title>
        <authorList>
            <person name="Kim J."/>
            <person name="Kim D.-Y."/>
            <person name="Lee S.-S."/>
        </authorList>
    </citation>
    <scope>NUCLEOTIDE SEQUENCE [LARGE SCALE GENOMIC DNA]</scope>
    <source>
        <strain evidence="16 17">318-1</strain>
    </source>
</reference>
<keyword evidence="11" id="KW-0411">Iron-sulfur</keyword>
<feature type="domain" description="HhH-GPD" evidence="15">
    <location>
        <begin position="56"/>
        <end position="205"/>
    </location>
</feature>
<dbReference type="GO" id="GO:0034039">
    <property type="term" value="F:8-oxo-7,8-dihydroguanine DNA N-glycosylase activity"/>
    <property type="evidence" value="ECO:0007669"/>
    <property type="project" value="TreeGrafter"/>
</dbReference>
<keyword evidence="7" id="KW-0479">Metal-binding</keyword>
<organism evidence="16 17">
    <name type="scientific">Antarcticimicrobium luteum</name>
    <dbReference type="NCBI Taxonomy" id="2547397"/>
    <lineage>
        <taxon>Bacteria</taxon>
        <taxon>Pseudomonadati</taxon>
        <taxon>Pseudomonadota</taxon>
        <taxon>Alphaproteobacteria</taxon>
        <taxon>Rhodobacterales</taxon>
        <taxon>Paracoccaceae</taxon>
        <taxon>Antarcticimicrobium</taxon>
    </lineage>
</organism>
<comment type="similarity">
    <text evidence="3 14">Belongs to the Nth/MutY family.</text>
</comment>
<dbReference type="InterPro" id="IPR029119">
    <property type="entry name" value="MutY_C"/>
</dbReference>
<dbReference type="InterPro" id="IPR003651">
    <property type="entry name" value="Endonuclease3_FeS-loop_motif"/>
</dbReference>
<evidence type="ECO:0000256" key="3">
    <source>
        <dbReference type="ARBA" id="ARBA00008343"/>
    </source>
</evidence>
<dbReference type="PANTHER" id="PTHR42944">
    <property type="entry name" value="ADENINE DNA GLYCOSYLASE"/>
    <property type="match status" value="1"/>
</dbReference>
<dbReference type="CDD" id="cd03431">
    <property type="entry name" value="NUDIX_DNA_Glycosylase_C-MutY"/>
    <property type="match status" value="1"/>
</dbReference>
<dbReference type="SMART" id="SM00525">
    <property type="entry name" value="FES"/>
    <property type="match status" value="1"/>
</dbReference>
<comment type="catalytic activity">
    <reaction evidence="1 14">
        <text>Hydrolyzes free adenine bases from 7,8-dihydro-8-oxoguanine:adenine mismatched double-stranded DNA, leaving an apurinic site.</text>
        <dbReference type="EC" id="3.2.2.31"/>
    </reaction>
</comment>
<evidence type="ECO:0000256" key="13">
    <source>
        <dbReference type="ARBA" id="ARBA00023295"/>
    </source>
</evidence>
<dbReference type="Pfam" id="PF00633">
    <property type="entry name" value="HHH"/>
    <property type="match status" value="1"/>
</dbReference>
<dbReference type="GO" id="GO:0006298">
    <property type="term" value="P:mismatch repair"/>
    <property type="evidence" value="ECO:0007669"/>
    <property type="project" value="TreeGrafter"/>
</dbReference>
<dbReference type="GO" id="GO:0035485">
    <property type="term" value="F:adenine/guanine mispair binding"/>
    <property type="evidence" value="ECO:0007669"/>
    <property type="project" value="TreeGrafter"/>
</dbReference>
<dbReference type="GO" id="GO:0051539">
    <property type="term" value="F:4 iron, 4 sulfur cluster binding"/>
    <property type="evidence" value="ECO:0007669"/>
    <property type="project" value="UniProtKB-UniRule"/>
</dbReference>